<accession>A0A0U5AX10</accession>
<evidence type="ECO:0000313" key="2">
    <source>
        <dbReference type="EMBL" id="BAU26528.1"/>
    </source>
</evidence>
<protein>
    <submittedName>
        <fullName evidence="2">HTH-type transcriptional repressor NicR</fullName>
    </submittedName>
</protein>
<dbReference type="PROSITE" id="PS50995">
    <property type="entry name" value="HTH_MARR_2"/>
    <property type="match status" value="1"/>
</dbReference>
<dbReference type="RefSeq" id="WP_096463567.1">
    <property type="nucleotide sequence ID" value="NZ_AP017312.1"/>
</dbReference>
<keyword evidence="3" id="KW-1185">Reference proteome</keyword>
<dbReference type="InterPro" id="IPR039422">
    <property type="entry name" value="MarR/SlyA-like"/>
</dbReference>
<organism evidence="2 3">
    <name type="scientific">Aneurinibacillus soli</name>
    <dbReference type="NCBI Taxonomy" id="1500254"/>
    <lineage>
        <taxon>Bacteria</taxon>
        <taxon>Bacillati</taxon>
        <taxon>Bacillota</taxon>
        <taxon>Bacilli</taxon>
        <taxon>Bacillales</taxon>
        <taxon>Paenibacillaceae</taxon>
        <taxon>Aneurinibacillus group</taxon>
        <taxon>Aneurinibacillus</taxon>
    </lineage>
</organism>
<dbReference type="EMBL" id="AP017312">
    <property type="protein sequence ID" value="BAU26528.1"/>
    <property type="molecule type" value="Genomic_DNA"/>
</dbReference>
<dbReference type="SUPFAM" id="SSF46785">
    <property type="entry name" value="Winged helix' DNA-binding domain"/>
    <property type="match status" value="1"/>
</dbReference>
<proteinExistence type="predicted"/>
<evidence type="ECO:0000313" key="3">
    <source>
        <dbReference type="Proteomes" id="UP000217696"/>
    </source>
</evidence>
<sequence length="147" mass="17282">MRNVSREIHLLLRQINQRFFELVARELCEVGITAPQLIVLRCFKDGKRLRMSDLSKQVGLSNSTVCGIVDRLEERGYVRRSRDEDDRRVVWVQAQPKAAELKEHVPILQDEYSEFFLSGMTEEDTERLIHTLTLFSNHLLEKLEQKK</sequence>
<dbReference type="PRINTS" id="PR00033">
    <property type="entry name" value="HTHASNC"/>
</dbReference>
<dbReference type="OrthoDB" id="49580at2"/>
<dbReference type="Gene3D" id="1.10.10.10">
    <property type="entry name" value="Winged helix-like DNA-binding domain superfamily/Winged helix DNA-binding domain"/>
    <property type="match status" value="1"/>
</dbReference>
<gene>
    <name evidence="2" type="primary">nicR</name>
    <name evidence="2" type="ORF">CB4_00655</name>
</gene>
<dbReference type="AlphaFoldDB" id="A0A0U5AX10"/>
<dbReference type="InterPro" id="IPR036390">
    <property type="entry name" value="WH_DNA-bd_sf"/>
</dbReference>
<evidence type="ECO:0000256" key="1">
    <source>
        <dbReference type="ARBA" id="ARBA00023125"/>
    </source>
</evidence>
<dbReference type="PANTHER" id="PTHR33164:SF89">
    <property type="entry name" value="MARR FAMILY REGULATORY PROTEIN"/>
    <property type="match status" value="1"/>
</dbReference>
<reference evidence="2 3" key="1">
    <citation type="submission" date="2015-12" db="EMBL/GenBank/DDBJ databases">
        <title>Genome sequence of Aneurinibacillus soli.</title>
        <authorList>
            <person name="Lee J.S."/>
            <person name="Lee K.C."/>
            <person name="Kim K.K."/>
            <person name="Lee B.W."/>
        </authorList>
    </citation>
    <scope>NUCLEOTIDE SEQUENCE [LARGE SCALE GENOMIC DNA]</scope>
    <source>
        <strain evidence="2 3">CB4</strain>
    </source>
</reference>
<dbReference type="Proteomes" id="UP000217696">
    <property type="component" value="Chromosome"/>
</dbReference>
<dbReference type="InterPro" id="IPR000485">
    <property type="entry name" value="AsnC-type_HTH_dom"/>
</dbReference>
<dbReference type="Pfam" id="PF01047">
    <property type="entry name" value="MarR"/>
    <property type="match status" value="1"/>
</dbReference>
<dbReference type="PANTHER" id="PTHR33164">
    <property type="entry name" value="TRANSCRIPTIONAL REGULATOR, MARR FAMILY"/>
    <property type="match status" value="1"/>
</dbReference>
<dbReference type="InterPro" id="IPR036388">
    <property type="entry name" value="WH-like_DNA-bd_sf"/>
</dbReference>
<name>A0A0U5AX10_9BACL</name>
<keyword evidence="1" id="KW-0238">DNA-binding</keyword>
<dbReference type="GO" id="GO:0006950">
    <property type="term" value="P:response to stress"/>
    <property type="evidence" value="ECO:0007669"/>
    <property type="project" value="TreeGrafter"/>
</dbReference>
<dbReference type="PRINTS" id="PR00598">
    <property type="entry name" value="HTHMARR"/>
</dbReference>
<dbReference type="SMART" id="SM00347">
    <property type="entry name" value="HTH_MARR"/>
    <property type="match status" value="1"/>
</dbReference>
<dbReference type="KEGG" id="asoc:CB4_00655"/>
<dbReference type="InterPro" id="IPR000835">
    <property type="entry name" value="HTH_MarR-typ"/>
</dbReference>
<dbReference type="GO" id="GO:0003700">
    <property type="term" value="F:DNA-binding transcription factor activity"/>
    <property type="evidence" value="ECO:0007669"/>
    <property type="project" value="InterPro"/>
</dbReference>
<dbReference type="GO" id="GO:0043565">
    <property type="term" value="F:sequence-specific DNA binding"/>
    <property type="evidence" value="ECO:0007669"/>
    <property type="project" value="InterPro"/>
</dbReference>